<dbReference type="InterPro" id="IPR002347">
    <property type="entry name" value="SDR_fam"/>
</dbReference>
<dbReference type="KEGG" id="gaw:V144x_04620"/>
<accession>A0A517VPT2</accession>
<evidence type="ECO:0000259" key="3">
    <source>
        <dbReference type="SMART" id="SM00822"/>
    </source>
</evidence>
<reference evidence="4 5" key="1">
    <citation type="submission" date="2019-03" db="EMBL/GenBank/DDBJ databases">
        <title>Deep-cultivation of Planctomycetes and their phenomic and genomic characterization uncovers novel biology.</title>
        <authorList>
            <person name="Wiegand S."/>
            <person name="Jogler M."/>
            <person name="Boedeker C."/>
            <person name="Pinto D."/>
            <person name="Vollmers J."/>
            <person name="Rivas-Marin E."/>
            <person name="Kohn T."/>
            <person name="Peeters S.H."/>
            <person name="Heuer A."/>
            <person name="Rast P."/>
            <person name="Oberbeckmann S."/>
            <person name="Bunk B."/>
            <person name="Jeske O."/>
            <person name="Meyerdierks A."/>
            <person name="Storesund J.E."/>
            <person name="Kallscheuer N."/>
            <person name="Luecker S."/>
            <person name="Lage O.M."/>
            <person name="Pohl T."/>
            <person name="Merkel B.J."/>
            <person name="Hornburger P."/>
            <person name="Mueller R.-W."/>
            <person name="Bruemmer F."/>
            <person name="Labrenz M."/>
            <person name="Spormann A.M."/>
            <person name="Op den Camp H."/>
            <person name="Overmann J."/>
            <person name="Amann R."/>
            <person name="Jetten M.S.M."/>
            <person name="Mascher T."/>
            <person name="Medema M.H."/>
            <person name="Devos D.P."/>
            <person name="Kaster A.-K."/>
            <person name="Ovreas L."/>
            <person name="Rohde M."/>
            <person name="Galperin M.Y."/>
            <person name="Jogler C."/>
        </authorList>
    </citation>
    <scope>NUCLEOTIDE SEQUENCE [LARGE SCALE GENOMIC DNA]</scope>
    <source>
        <strain evidence="4 5">V144</strain>
    </source>
</reference>
<dbReference type="GO" id="GO:0016616">
    <property type="term" value="F:oxidoreductase activity, acting on the CH-OH group of donors, NAD or NADP as acceptor"/>
    <property type="evidence" value="ECO:0007669"/>
    <property type="project" value="TreeGrafter"/>
</dbReference>
<dbReference type="EMBL" id="CP037920">
    <property type="protein sequence ID" value="QDT95028.1"/>
    <property type="molecule type" value="Genomic_DNA"/>
</dbReference>
<dbReference type="PRINTS" id="PR00080">
    <property type="entry name" value="SDRFAMILY"/>
</dbReference>
<dbReference type="PANTHER" id="PTHR42760:SF115">
    <property type="entry name" value="3-OXOACYL-[ACYL-CARRIER-PROTEIN] REDUCTASE FABG"/>
    <property type="match status" value="1"/>
</dbReference>
<organism evidence="4 5">
    <name type="scientific">Gimesia aquarii</name>
    <dbReference type="NCBI Taxonomy" id="2527964"/>
    <lineage>
        <taxon>Bacteria</taxon>
        <taxon>Pseudomonadati</taxon>
        <taxon>Planctomycetota</taxon>
        <taxon>Planctomycetia</taxon>
        <taxon>Planctomycetales</taxon>
        <taxon>Planctomycetaceae</taxon>
        <taxon>Gimesia</taxon>
    </lineage>
</organism>
<dbReference type="Proteomes" id="UP000318704">
    <property type="component" value="Chromosome"/>
</dbReference>
<dbReference type="InterPro" id="IPR020904">
    <property type="entry name" value="Sc_DH/Rdtase_CS"/>
</dbReference>
<dbReference type="PRINTS" id="PR00081">
    <property type="entry name" value="GDHRDH"/>
</dbReference>
<proteinExistence type="inferred from homology"/>
<feature type="domain" description="Ketoreductase" evidence="3">
    <location>
        <begin position="19"/>
        <end position="199"/>
    </location>
</feature>
<protein>
    <submittedName>
        <fullName evidence="4">Putative oxidoreductase UxuB</fullName>
        <ecNumber evidence="4">1.-.-.-</ecNumber>
    </submittedName>
</protein>
<evidence type="ECO:0000313" key="5">
    <source>
        <dbReference type="Proteomes" id="UP000318704"/>
    </source>
</evidence>
<evidence type="ECO:0000256" key="1">
    <source>
        <dbReference type="ARBA" id="ARBA00006484"/>
    </source>
</evidence>
<evidence type="ECO:0000313" key="4">
    <source>
        <dbReference type="EMBL" id="QDT95028.1"/>
    </source>
</evidence>
<dbReference type="FunFam" id="3.40.50.720:FF:000240">
    <property type="entry name" value="SDR family oxidoreductase"/>
    <property type="match status" value="1"/>
</dbReference>
<dbReference type="PROSITE" id="PS00061">
    <property type="entry name" value="ADH_SHORT"/>
    <property type="match status" value="1"/>
</dbReference>
<dbReference type="InterPro" id="IPR036291">
    <property type="entry name" value="NAD(P)-bd_dom_sf"/>
</dbReference>
<dbReference type="GO" id="GO:0005975">
    <property type="term" value="P:carbohydrate metabolic process"/>
    <property type="evidence" value="ECO:0007669"/>
    <property type="project" value="UniProtKB-ARBA"/>
</dbReference>
<dbReference type="RefSeq" id="WP_144980748.1">
    <property type="nucleotide sequence ID" value="NZ_CP037920.1"/>
</dbReference>
<dbReference type="Gene3D" id="3.40.50.720">
    <property type="entry name" value="NAD(P)-binding Rossmann-like Domain"/>
    <property type="match status" value="1"/>
</dbReference>
<dbReference type="SMART" id="SM00822">
    <property type="entry name" value="PKS_KR"/>
    <property type="match status" value="1"/>
</dbReference>
<dbReference type="AlphaFoldDB" id="A0A517VPT2"/>
<keyword evidence="2 4" id="KW-0560">Oxidoreductase</keyword>
<comment type="similarity">
    <text evidence="1">Belongs to the short-chain dehydrogenases/reductases (SDR) family.</text>
</comment>
<sequence length="265" mass="27749">MSESSSSQYLQTLFGLTGKTAVVIGGTGVLGGAIADALAQAGAHVVVVGRNAESGASRVRSIEEKQGSAEFFAADSTNRTDLEALVDHLKTKGKAVDILVNGAGINAATPFLEISDEEWERIFRVNLLSVKVACQVFGQAMLDQNISGSIINIASMSAITPLSRVFTYSASKAAVLNLTQNLAREWAEQGIRVNALSPGFFPAEQNRKVLTPERVASIMTHTPANRFGDPDELAGAVLLLAAGKAGSFITGTNMAVDGGFSCMTI</sequence>
<gene>
    <name evidence="4" type="primary">uxuB</name>
    <name evidence="4" type="ORF">V144x_04620</name>
</gene>
<name>A0A517VPT2_9PLAN</name>
<dbReference type="PANTHER" id="PTHR42760">
    <property type="entry name" value="SHORT-CHAIN DEHYDROGENASES/REDUCTASES FAMILY MEMBER"/>
    <property type="match status" value="1"/>
</dbReference>
<evidence type="ECO:0000256" key="2">
    <source>
        <dbReference type="ARBA" id="ARBA00023002"/>
    </source>
</evidence>
<dbReference type="EC" id="1.-.-.-" evidence="4"/>
<dbReference type="InterPro" id="IPR057326">
    <property type="entry name" value="KR_dom"/>
</dbReference>
<dbReference type="SUPFAM" id="SSF51735">
    <property type="entry name" value="NAD(P)-binding Rossmann-fold domains"/>
    <property type="match status" value="1"/>
</dbReference>
<dbReference type="Pfam" id="PF13561">
    <property type="entry name" value="adh_short_C2"/>
    <property type="match status" value="1"/>
</dbReference>